<organism evidence="2 3">
    <name type="scientific">Phascolomyces articulosus</name>
    <dbReference type="NCBI Taxonomy" id="60185"/>
    <lineage>
        <taxon>Eukaryota</taxon>
        <taxon>Fungi</taxon>
        <taxon>Fungi incertae sedis</taxon>
        <taxon>Mucoromycota</taxon>
        <taxon>Mucoromycotina</taxon>
        <taxon>Mucoromycetes</taxon>
        <taxon>Mucorales</taxon>
        <taxon>Lichtheimiaceae</taxon>
        <taxon>Phascolomyces</taxon>
    </lineage>
</organism>
<feature type="transmembrane region" description="Helical" evidence="1">
    <location>
        <begin position="51"/>
        <end position="67"/>
    </location>
</feature>
<keyword evidence="1" id="KW-0812">Transmembrane</keyword>
<name>A0AAD5K679_9FUNG</name>
<keyword evidence="3" id="KW-1185">Reference proteome</keyword>
<reference evidence="2" key="2">
    <citation type="submission" date="2023-02" db="EMBL/GenBank/DDBJ databases">
        <authorList>
            <consortium name="DOE Joint Genome Institute"/>
            <person name="Mondo S.J."/>
            <person name="Chang Y."/>
            <person name="Wang Y."/>
            <person name="Ahrendt S."/>
            <person name="Andreopoulos W."/>
            <person name="Barry K."/>
            <person name="Beard J."/>
            <person name="Benny G.L."/>
            <person name="Blankenship S."/>
            <person name="Bonito G."/>
            <person name="Cuomo C."/>
            <person name="Desiro A."/>
            <person name="Gervers K.A."/>
            <person name="Hundley H."/>
            <person name="Kuo A."/>
            <person name="LaButti K."/>
            <person name="Lang B.F."/>
            <person name="Lipzen A."/>
            <person name="O'Donnell K."/>
            <person name="Pangilinan J."/>
            <person name="Reynolds N."/>
            <person name="Sandor L."/>
            <person name="Smith M.W."/>
            <person name="Tsang A."/>
            <person name="Grigoriev I.V."/>
            <person name="Stajich J.E."/>
            <person name="Spatafora J.W."/>
        </authorList>
    </citation>
    <scope>NUCLEOTIDE SEQUENCE</scope>
    <source>
        <strain evidence="2">RSA 2281</strain>
    </source>
</reference>
<dbReference type="AlphaFoldDB" id="A0AAD5K679"/>
<accession>A0AAD5K679</accession>
<evidence type="ECO:0000313" key="2">
    <source>
        <dbReference type="EMBL" id="KAI9271522.1"/>
    </source>
</evidence>
<comment type="caution">
    <text evidence="2">The sequence shown here is derived from an EMBL/GenBank/DDBJ whole genome shotgun (WGS) entry which is preliminary data.</text>
</comment>
<proteinExistence type="predicted"/>
<reference evidence="2" key="1">
    <citation type="journal article" date="2022" name="IScience">
        <title>Evolution of zygomycete secretomes and the origins of terrestrial fungal ecologies.</title>
        <authorList>
            <person name="Chang Y."/>
            <person name="Wang Y."/>
            <person name="Mondo S."/>
            <person name="Ahrendt S."/>
            <person name="Andreopoulos W."/>
            <person name="Barry K."/>
            <person name="Beard J."/>
            <person name="Benny G.L."/>
            <person name="Blankenship S."/>
            <person name="Bonito G."/>
            <person name="Cuomo C."/>
            <person name="Desiro A."/>
            <person name="Gervers K.A."/>
            <person name="Hundley H."/>
            <person name="Kuo A."/>
            <person name="LaButti K."/>
            <person name="Lang B.F."/>
            <person name="Lipzen A."/>
            <person name="O'Donnell K."/>
            <person name="Pangilinan J."/>
            <person name="Reynolds N."/>
            <person name="Sandor L."/>
            <person name="Smith M.E."/>
            <person name="Tsang A."/>
            <person name="Grigoriev I.V."/>
            <person name="Stajich J.E."/>
            <person name="Spatafora J.W."/>
        </authorList>
    </citation>
    <scope>NUCLEOTIDE SEQUENCE</scope>
    <source>
        <strain evidence="2">RSA 2281</strain>
    </source>
</reference>
<feature type="transmembrane region" description="Helical" evidence="1">
    <location>
        <begin position="25"/>
        <end position="45"/>
    </location>
</feature>
<keyword evidence="1" id="KW-0472">Membrane</keyword>
<dbReference type="Proteomes" id="UP001209540">
    <property type="component" value="Unassembled WGS sequence"/>
</dbReference>
<protein>
    <submittedName>
        <fullName evidence="2">Uncharacterized protein</fullName>
    </submittedName>
</protein>
<gene>
    <name evidence="2" type="ORF">BDA99DRAFT_500300</name>
</gene>
<keyword evidence="1" id="KW-1133">Transmembrane helix</keyword>
<evidence type="ECO:0000256" key="1">
    <source>
        <dbReference type="SAM" id="Phobius"/>
    </source>
</evidence>
<evidence type="ECO:0000313" key="3">
    <source>
        <dbReference type="Proteomes" id="UP001209540"/>
    </source>
</evidence>
<sequence>MPRNHINKSIIDYSRSFYLMYKKNTTTTTSFTSFTITIIICIIQIMKPKPFFFVFPLLGVIQAHFIYW</sequence>
<dbReference type="EMBL" id="JAIXMP010000006">
    <property type="protein sequence ID" value="KAI9271522.1"/>
    <property type="molecule type" value="Genomic_DNA"/>
</dbReference>